<gene>
    <name evidence="3" type="ORF">FOZ76_15160</name>
</gene>
<dbReference type="Proteomes" id="UP000318405">
    <property type="component" value="Unassembled WGS sequence"/>
</dbReference>
<dbReference type="InterPro" id="IPR014748">
    <property type="entry name" value="Enoyl-CoA_hydra_C"/>
</dbReference>
<dbReference type="GO" id="GO:0016829">
    <property type="term" value="F:lyase activity"/>
    <property type="evidence" value="ECO:0007669"/>
    <property type="project" value="UniProtKB-KW"/>
</dbReference>
<dbReference type="Gene3D" id="1.10.12.10">
    <property type="entry name" value="Lyase 2-enoyl-coa Hydratase, Chain A, domain 2"/>
    <property type="match status" value="1"/>
</dbReference>
<dbReference type="PANTHER" id="PTHR11941:SF54">
    <property type="entry name" value="ENOYL-COA HYDRATASE, MITOCHONDRIAL"/>
    <property type="match status" value="1"/>
</dbReference>
<dbReference type="InterPro" id="IPR029045">
    <property type="entry name" value="ClpP/crotonase-like_dom_sf"/>
</dbReference>
<sequence>MSIQLTRRDDFAVITLDRPAALNALNYATLQAIDEALDEVAAWKVRALLFTGCGDKAFCAGADISELLDRDIPDEYVGTRLGQSVFSRIESFPVPSVAAVNGYALGGGCELALACTFRVGTSSAKFGLPEVKLGLVPGYGGTQRLPRLVGVAAALDIVLTGRMVAADEALRIGLLHRIVHGDVIEAAMAYARGFTGHSMLAMRLIRDAVLRGVDTSLQDGLRIEADLSTISMNSEDGKEGPRAFIAKRAPRILDR</sequence>
<dbReference type="Gene3D" id="3.90.226.10">
    <property type="entry name" value="2-enoyl-CoA Hydratase, Chain A, domain 1"/>
    <property type="match status" value="1"/>
</dbReference>
<accession>A0A556AIQ3</accession>
<keyword evidence="2" id="KW-0456">Lyase</keyword>
<dbReference type="FunFam" id="3.90.226.10:FF:000009">
    <property type="entry name" value="Carnitinyl-CoA dehydratase"/>
    <property type="match status" value="1"/>
</dbReference>
<dbReference type="OrthoDB" id="9775794at2"/>
<proteinExistence type="inferred from homology"/>
<keyword evidence="4" id="KW-1185">Reference proteome</keyword>
<dbReference type="CDD" id="cd06558">
    <property type="entry name" value="crotonase-like"/>
    <property type="match status" value="1"/>
</dbReference>
<evidence type="ECO:0000256" key="1">
    <source>
        <dbReference type="ARBA" id="ARBA00005254"/>
    </source>
</evidence>
<dbReference type="EMBL" id="VLTJ01000029">
    <property type="protein sequence ID" value="TSH92746.1"/>
    <property type="molecule type" value="Genomic_DNA"/>
</dbReference>
<name>A0A556AIQ3_9BURK</name>
<dbReference type="Pfam" id="PF00378">
    <property type="entry name" value="ECH_1"/>
    <property type="match status" value="1"/>
</dbReference>
<evidence type="ECO:0000313" key="3">
    <source>
        <dbReference type="EMBL" id="TSH92746.1"/>
    </source>
</evidence>
<dbReference type="GO" id="GO:0006635">
    <property type="term" value="P:fatty acid beta-oxidation"/>
    <property type="evidence" value="ECO:0007669"/>
    <property type="project" value="TreeGrafter"/>
</dbReference>
<dbReference type="PANTHER" id="PTHR11941">
    <property type="entry name" value="ENOYL-COA HYDRATASE-RELATED"/>
    <property type="match status" value="1"/>
</dbReference>
<dbReference type="RefSeq" id="WP_143949112.1">
    <property type="nucleotide sequence ID" value="NZ_BAABMB010000001.1"/>
</dbReference>
<dbReference type="AlphaFoldDB" id="A0A556AIQ3"/>
<evidence type="ECO:0000313" key="4">
    <source>
        <dbReference type="Proteomes" id="UP000318405"/>
    </source>
</evidence>
<protein>
    <submittedName>
        <fullName evidence="3">Enoyl-CoA hydratase</fullName>
    </submittedName>
</protein>
<comment type="similarity">
    <text evidence="1">Belongs to the enoyl-CoA hydratase/isomerase family.</text>
</comment>
<organism evidence="3 4">
    <name type="scientific">Verticiella sediminum</name>
    <dbReference type="NCBI Taxonomy" id="1247510"/>
    <lineage>
        <taxon>Bacteria</taxon>
        <taxon>Pseudomonadati</taxon>
        <taxon>Pseudomonadota</taxon>
        <taxon>Betaproteobacteria</taxon>
        <taxon>Burkholderiales</taxon>
        <taxon>Alcaligenaceae</taxon>
        <taxon>Verticiella</taxon>
    </lineage>
</organism>
<evidence type="ECO:0000256" key="2">
    <source>
        <dbReference type="ARBA" id="ARBA00023239"/>
    </source>
</evidence>
<reference evidence="3 4" key="1">
    <citation type="submission" date="2019-07" db="EMBL/GenBank/DDBJ databases">
        <title>Qingshengfaniella alkalisoli gen. nov., sp. nov., isolated from saline soil.</title>
        <authorList>
            <person name="Xu L."/>
            <person name="Huang X.-X."/>
            <person name="Sun J.-Q."/>
        </authorList>
    </citation>
    <scope>NUCLEOTIDE SEQUENCE [LARGE SCALE GENOMIC DNA]</scope>
    <source>
        <strain evidence="3 4">DSM 27279</strain>
    </source>
</reference>
<dbReference type="InterPro" id="IPR001753">
    <property type="entry name" value="Enoyl-CoA_hydra/iso"/>
</dbReference>
<comment type="caution">
    <text evidence="3">The sequence shown here is derived from an EMBL/GenBank/DDBJ whole genome shotgun (WGS) entry which is preliminary data.</text>
</comment>
<dbReference type="SUPFAM" id="SSF52096">
    <property type="entry name" value="ClpP/crotonase"/>
    <property type="match status" value="1"/>
</dbReference>